<evidence type="ECO:0000313" key="2">
    <source>
        <dbReference type="EMBL" id="TIH35140.1"/>
    </source>
</evidence>
<dbReference type="GO" id="GO:0016020">
    <property type="term" value="C:membrane"/>
    <property type="evidence" value="ECO:0007669"/>
    <property type="project" value="TreeGrafter"/>
</dbReference>
<dbReference type="Pfam" id="PF12697">
    <property type="entry name" value="Abhydrolase_6"/>
    <property type="match status" value="1"/>
</dbReference>
<dbReference type="SUPFAM" id="SSF53474">
    <property type="entry name" value="alpha/beta-Hydrolases"/>
    <property type="match status" value="1"/>
</dbReference>
<dbReference type="InterPro" id="IPR029058">
    <property type="entry name" value="AB_hydrolase_fold"/>
</dbReference>
<dbReference type="InterPro" id="IPR000073">
    <property type="entry name" value="AB_hydrolase_1"/>
</dbReference>
<dbReference type="PRINTS" id="PR00412">
    <property type="entry name" value="EPOXHYDRLASE"/>
</dbReference>
<feature type="domain" description="AB hydrolase-1" evidence="1">
    <location>
        <begin position="72"/>
        <end position="328"/>
    </location>
</feature>
<dbReference type="PANTHER" id="PTHR43798">
    <property type="entry name" value="MONOACYLGLYCEROL LIPASE"/>
    <property type="match status" value="1"/>
</dbReference>
<comment type="caution">
    <text evidence="2">The sequence shown here is derived from an EMBL/GenBank/DDBJ whole genome shotgun (WGS) entry which is preliminary data.</text>
</comment>
<evidence type="ECO:0000259" key="1">
    <source>
        <dbReference type="Pfam" id="PF12697"/>
    </source>
</evidence>
<dbReference type="PANTHER" id="PTHR43798:SF33">
    <property type="entry name" value="HYDROLASE, PUTATIVE (AFU_ORTHOLOGUE AFUA_2G14860)-RELATED"/>
    <property type="match status" value="1"/>
</dbReference>
<dbReference type="Gene3D" id="3.40.50.1820">
    <property type="entry name" value="alpha/beta hydrolase"/>
    <property type="match status" value="1"/>
</dbReference>
<evidence type="ECO:0000313" key="3">
    <source>
        <dbReference type="Proteomes" id="UP000306192"/>
    </source>
</evidence>
<sequence>MTGDRGYAPFGIVADPGCFGLKTSVIATGAGAVTVRHTATPATLVPRTGSVAPSLPAPPTSLPPAALPRTALVLLHGAAGSWSTFTPLLQAARRAGLDLGDLVIPDLPGWGDTALPADPNQRTIEAISSSVAEVTRALGYDSWVLLGHSLGGFVALDLAAHEPRATEKVLLVSATTFSVIESVRHPIRRFRGLPAYIGMLFVMRTLAALGRSGTRLVNATGDTRLFRLVMSPLFAHPHSVDATVMQALAEEARPRSFAEASARAGQYDAARVWAGIRCPVLALHGSADVFVADSDDALLDAVIPDFTAHTVEGAGHFGHIERPDAVLEDFFAPASLPTKAAGMR</sequence>
<dbReference type="Proteomes" id="UP000306192">
    <property type="component" value="Unassembled WGS sequence"/>
</dbReference>
<dbReference type="InterPro" id="IPR000639">
    <property type="entry name" value="Epox_hydrolase-like"/>
</dbReference>
<dbReference type="OrthoDB" id="27092at2"/>
<protein>
    <submittedName>
        <fullName evidence="2">Alpha/beta hydrolase</fullName>
    </submittedName>
</protein>
<keyword evidence="3" id="KW-1185">Reference proteome</keyword>
<dbReference type="AlphaFoldDB" id="A0A4T2BUS8"/>
<proteinExistence type="predicted"/>
<keyword evidence="2" id="KW-0378">Hydrolase</keyword>
<reference evidence="2 3" key="1">
    <citation type="journal article" date="2019" name="Microorganisms">
        <title>Systematic Affiliation and Genome Analysis of Subtercola vilae DB165(T) with Particular Emphasis on Cold Adaptation of an Isolate from a High-Altitude Cold Volcano Lake.</title>
        <authorList>
            <person name="Villalobos A.S."/>
            <person name="Wiese J."/>
            <person name="Imhoff J.F."/>
            <person name="Dorador C."/>
            <person name="Keller A."/>
            <person name="Hentschel U."/>
        </authorList>
    </citation>
    <scope>NUCLEOTIDE SEQUENCE [LARGE SCALE GENOMIC DNA]</scope>
    <source>
        <strain evidence="2 3">DB165</strain>
    </source>
</reference>
<gene>
    <name evidence="2" type="ORF">D4765_11420</name>
</gene>
<dbReference type="GO" id="GO:0016787">
    <property type="term" value="F:hydrolase activity"/>
    <property type="evidence" value="ECO:0007669"/>
    <property type="project" value="UniProtKB-KW"/>
</dbReference>
<dbReference type="EMBL" id="QYRT01000021">
    <property type="protein sequence ID" value="TIH35140.1"/>
    <property type="molecule type" value="Genomic_DNA"/>
</dbReference>
<dbReference type="InterPro" id="IPR050266">
    <property type="entry name" value="AB_hydrolase_sf"/>
</dbReference>
<name>A0A4T2BUS8_9MICO</name>
<organism evidence="2 3">
    <name type="scientific">Subtercola vilae</name>
    <dbReference type="NCBI Taxonomy" id="2056433"/>
    <lineage>
        <taxon>Bacteria</taxon>
        <taxon>Bacillati</taxon>
        <taxon>Actinomycetota</taxon>
        <taxon>Actinomycetes</taxon>
        <taxon>Micrococcales</taxon>
        <taxon>Microbacteriaceae</taxon>
        <taxon>Subtercola</taxon>
    </lineage>
</organism>
<accession>A0A4T2BUS8</accession>
<dbReference type="RefSeq" id="WP_136642427.1">
    <property type="nucleotide sequence ID" value="NZ_QYRT01000021.1"/>
</dbReference>